<organism evidence="1">
    <name type="scientific">Cladocopium goreaui</name>
    <dbReference type="NCBI Taxonomy" id="2562237"/>
    <lineage>
        <taxon>Eukaryota</taxon>
        <taxon>Sar</taxon>
        <taxon>Alveolata</taxon>
        <taxon>Dinophyceae</taxon>
        <taxon>Suessiales</taxon>
        <taxon>Symbiodiniaceae</taxon>
        <taxon>Cladocopium</taxon>
    </lineage>
</organism>
<reference evidence="1" key="1">
    <citation type="submission" date="2022-10" db="EMBL/GenBank/DDBJ databases">
        <authorList>
            <person name="Chen Y."/>
            <person name="Dougan E. K."/>
            <person name="Chan C."/>
            <person name="Rhodes N."/>
            <person name="Thang M."/>
        </authorList>
    </citation>
    <scope>NUCLEOTIDE SEQUENCE</scope>
</reference>
<evidence type="ECO:0000313" key="1">
    <source>
        <dbReference type="EMBL" id="CAI3990753.1"/>
    </source>
</evidence>
<dbReference type="EMBL" id="CAMXCT020001509">
    <property type="protein sequence ID" value="CAL1144128.1"/>
    <property type="molecule type" value="Genomic_DNA"/>
</dbReference>
<dbReference type="Proteomes" id="UP001152797">
    <property type="component" value="Unassembled WGS sequence"/>
</dbReference>
<accession>A0A9P1FW55</accession>
<evidence type="ECO:0000313" key="2">
    <source>
        <dbReference type="EMBL" id="CAL4778065.1"/>
    </source>
</evidence>
<feature type="non-terminal residue" evidence="1">
    <location>
        <position position="1"/>
    </location>
</feature>
<gene>
    <name evidence="1" type="ORF">C1SCF055_LOCUS17714</name>
</gene>
<dbReference type="EMBL" id="CAMXCT010001509">
    <property type="protein sequence ID" value="CAI3990753.1"/>
    <property type="molecule type" value="Genomic_DNA"/>
</dbReference>
<name>A0A9P1FW55_9DINO</name>
<dbReference type="EMBL" id="CAMXCT030001509">
    <property type="protein sequence ID" value="CAL4778065.1"/>
    <property type="molecule type" value="Genomic_DNA"/>
</dbReference>
<feature type="non-terminal residue" evidence="1">
    <location>
        <position position="74"/>
    </location>
</feature>
<evidence type="ECO:0000313" key="3">
    <source>
        <dbReference type="Proteomes" id="UP001152797"/>
    </source>
</evidence>
<sequence>THCDGGKVVVEQLSKVTLVGSPHVWGHNCVAKAPLWEFQHGLVRIRLREKIQTRQLMLSPGGVPTGTLCWLSKM</sequence>
<dbReference type="AlphaFoldDB" id="A0A9P1FW55"/>
<keyword evidence="3" id="KW-1185">Reference proteome</keyword>
<reference evidence="2 3" key="2">
    <citation type="submission" date="2024-05" db="EMBL/GenBank/DDBJ databases">
        <authorList>
            <person name="Chen Y."/>
            <person name="Shah S."/>
            <person name="Dougan E. K."/>
            <person name="Thang M."/>
            <person name="Chan C."/>
        </authorList>
    </citation>
    <scope>NUCLEOTIDE SEQUENCE [LARGE SCALE GENOMIC DNA]</scope>
</reference>
<protein>
    <submittedName>
        <fullName evidence="1">Uncharacterized protein</fullName>
    </submittedName>
</protein>
<comment type="caution">
    <text evidence="1">The sequence shown here is derived from an EMBL/GenBank/DDBJ whole genome shotgun (WGS) entry which is preliminary data.</text>
</comment>
<proteinExistence type="predicted"/>